<gene>
    <name evidence="2" type="ORF">C7H52_02870</name>
</gene>
<name>A0A2T1NCS0_9FLAO</name>
<dbReference type="RefSeq" id="WP_106462378.1">
    <property type="nucleotide sequence ID" value="NZ_PXOQ01000007.1"/>
</dbReference>
<proteinExistence type="predicted"/>
<keyword evidence="1" id="KW-1133">Transmembrane helix</keyword>
<feature type="transmembrane region" description="Helical" evidence="1">
    <location>
        <begin position="117"/>
        <end position="137"/>
    </location>
</feature>
<sequence length="229" mass="26921">MKLSKEQIASLYKFTRQHYVVHYDLQTELVDHLANDIETIWETKPSLSFEQARDISFKKFGVFGFMDVVSARQKAMNKRYMKLLWLFARDWFAFPELLKTLVVFFIVLFLFQLDYGNYLAISLFTGLFVAMFIKGVKFSKYIKKKEKPKEKLWLLEDLIFRNASANALLLLSLVVNSYNTISIFWTYKFAPLIAALVFTLFTIYSYVSVVVLPNKSQDVLKKVYPEFNV</sequence>
<organism evidence="2 3">
    <name type="scientific">Aurantibacter aestuarii</name>
    <dbReference type="NCBI Taxonomy" id="1266046"/>
    <lineage>
        <taxon>Bacteria</taxon>
        <taxon>Pseudomonadati</taxon>
        <taxon>Bacteroidota</taxon>
        <taxon>Flavobacteriia</taxon>
        <taxon>Flavobacteriales</taxon>
        <taxon>Flavobacteriaceae</taxon>
        <taxon>Aurantibacter</taxon>
    </lineage>
</organism>
<keyword evidence="3" id="KW-1185">Reference proteome</keyword>
<protein>
    <submittedName>
        <fullName evidence="2">Uncharacterized protein</fullName>
    </submittedName>
</protein>
<keyword evidence="1" id="KW-0812">Transmembrane</keyword>
<dbReference type="AlphaFoldDB" id="A0A2T1NCS0"/>
<keyword evidence="1" id="KW-0472">Membrane</keyword>
<dbReference type="EMBL" id="PXOQ01000007">
    <property type="protein sequence ID" value="PSG90238.1"/>
    <property type="molecule type" value="Genomic_DNA"/>
</dbReference>
<evidence type="ECO:0000256" key="1">
    <source>
        <dbReference type="SAM" id="Phobius"/>
    </source>
</evidence>
<feature type="transmembrane region" description="Helical" evidence="1">
    <location>
        <begin position="158"/>
        <end position="178"/>
    </location>
</feature>
<evidence type="ECO:0000313" key="3">
    <source>
        <dbReference type="Proteomes" id="UP000238426"/>
    </source>
</evidence>
<feature type="transmembrane region" description="Helical" evidence="1">
    <location>
        <begin position="83"/>
        <end position="111"/>
    </location>
</feature>
<dbReference type="Proteomes" id="UP000238426">
    <property type="component" value="Unassembled WGS sequence"/>
</dbReference>
<dbReference type="OrthoDB" id="662673at2"/>
<accession>A0A2T1NCS0</accession>
<feature type="transmembrane region" description="Helical" evidence="1">
    <location>
        <begin position="190"/>
        <end position="212"/>
    </location>
</feature>
<reference evidence="2 3" key="1">
    <citation type="submission" date="2018-03" db="EMBL/GenBank/DDBJ databases">
        <title>Mesoflavibacter sp. HG37 and Mesoflavibacter sp. HG96 sp.nov., two marine bacteria isolated from seawater of Western Pacific Ocean.</title>
        <authorList>
            <person name="Cheng H."/>
            <person name="Wu Y.-H."/>
            <person name="Guo L.-L."/>
            <person name="Xu X.-W."/>
        </authorList>
    </citation>
    <scope>NUCLEOTIDE SEQUENCE [LARGE SCALE GENOMIC DNA]</scope>
    <source>
        <strain evidence="2 3">KCTC 32269</strain>
    </source>
</reference>
<comment type="caution">
    <text evidence="2">The sequence shown here is derived from an EMBL/GenBank/DDBJ whole genome shotgun (WGS) entry which is preliminary data.</text>
</comment>
<evidence type="ECO:0000313" key="2">
    <source>
        <dbReference type="EMBL" id="PSG90238.1"/>
    </source>
</evidence>